<feature type="transmembrane region" description="Helical" evidence="3">
    <location>
        <begin position="308"/>
        <end position="330"/>
    </location>
</feature>
<dbReference type="GO" id="GO:0016020">
    <property type="term" value="C:membrane"/>
    <property type="evidence" value="ECO:0007669"/>
    <property type="project" value="UniProtKB-SubCell"/>
</dbReference>
<dbReference type="InterPro" id="IPR011701">
    <property type="entry name" value="MFS"/>
</dbReference>
<evidence type="ECO:0000256" key="2">
    <source>
        <dbReference type="SAM" id="MobiDB-lite"/>
    </source>
</evidence>
<dbReference type="Proteomes" id="UP001347796">
    <property type="component" value="Unassembled WGS sequence"/>
</dbReference>
<keyword evidence="3" id="KW-0472">Membrane</keyword>
<dbReference type="SUPFAM" id="SSF103473">
    <property type="entry name" value="MFS general substrate transporter"/>
    <property type="match status" value="1"/>
</dbReference>
<keyword evidence="6" id="KW-1185">Reference proteome</keyword>
<evidence type="ECO:0000259" key="4">
    <source>
        <dbReference type="PROSITE" id="PS50850"/>
    </source>
</evidence>
<keyword evidence="3" id="KW-1133">Transmembrane helix</keyword>
<feature type="domain" description="Major facilitator superfamily (MFS) profile" evidence="4">
    <location>
        <begin position="206"/>
        <end position="407"/>
    </location>
</feature>
<dbReference type="InterPro" id="IPR036259">
    <property type="entry name" value="MFS_trans_sf"/>
</dbReference>
<feature type="transmembrane region" description="Helical" evidence="3">
    <location>
        <begin position="372"/>
        <end position="394"/>
    </location>
</feature>
<dbReference type="PANTHER" id="PTHR11360">
    <property type="entry name" value="MONOCARBOXYLATE TRANSPORTER"/>
    <property type="match status" value="1"/>
</dbReference>
<gene>
    <name evidence="5" type="ORF">SNE40_000933</name>
</gene>
<reference evidence="5 6" key="1">
    <citation type="submission" date="2024-01" db="EMBL/GenBank/DDBJ databases">
        <title>The genome of the rayed Mediterranean limpet Patella caerulea (Linnaeus, 1758).</title>
        <authorList>
            <person name="Anh-Thu Weber A."/>
            <person name="Halstead-Nussloch G."/>
        </authorList>
    </citation>
    <scope>NUCLEOTIDE SEQUENCE [LARGE SCALE GENOMIC DNA]</scope>
    <source>
        <strain evidence="5">AATW-2023a</strain>
        <tissue evidence="5">Whole specimen</tissue>
    </source>
</reference>
<dbReference type="Pfam" id="PF07690">
    <property type="entry name" value="MFS_1"/>
    <property type="match status" value="2"/>
</dbReference>
<feature type="transmembrane region" description="Helical" evidence="3">
    <location>
        <begin position="283"/>
        <end position="302"/>
    </location>
</feature>
<comment type="caution">
    <text evidence="5">The sequence shown here is derived from an EMBL/GenBank/DDBJ whole genome shotgun (WGS) entry which is preliminary data.</text>
</comment>
<dbReference type="AlphaFoldDB" id="A0AAN8Q2W7"/>
<dbReference type="PROSITE" id="PS50850">
    <property type="entry name" value="MFS"/>
    <property type="match status" value="1"/>
</dbReference>
<organism evidence="5 6">
    <name type="scientific">Patella caerulea</name>
    <name type="common">Rayed Mediterranean limpet</name>
    <dbReference type="NCBI Taxonomy" id="87958"/>
    <lineage>
        <taxon>Eukaryota</taxon>
        <taxon>Metazoa</taxon>
        <taxon>Spiralia</taxon>
        <taxon>Lophotrochozoa</taxon>
        <taxon>Mollusca</taxon>
        <taxon>Gastropoda</taxon>
        <taxon>Patellogastropoda</taxon>
        <taxon>Patelloidea</taxon>
        <taxon>Patellidae</taxon>
        <taxon>Patella</taxon>
    </lineage>
</organism>
<comment type="subcellular location">
    <subcellularLocation>
        <location evidence="1">Membrane</location>
        <topology evidence="1">Multi-pass membrane protein</topology>
    </subcellularLocation>
</comment>
<dbReference type="EMBL" id="JAZGQO010000001">
    <property type="protein sequence ID" value="KAK6195522.1"/>
    <property type="molecule type" value="Genomic_DNA"/>
</dbReference>
<evidence type="ECO:0000256" key="1">
    <source>
        <dbReference type="ARBA" id="ARBA00004141"/>
    </source>
</evidence>
<dbReference type="GO" id="GO:0008028">
    <property type="term" value="F:monocarboxylic acid transmembrane transporter activity"/>
    <property type="evidence" value="ECO:0007669"/>
    <property type="project" value="TreeGrafter"/>
</dbReference>
<feature type="region of interest" description="Disordered" evidence="2">
    <location>
        <begin position="114"/>
        <end position="133"/>
    </location>
</feature>
<sequence length="407" mass="44950">MGQASVDSPGLVLVGRYFKKRRGLATSLAKTGTSLGSLVFPYFVQYLLNTFALRGTLLIMGGLQCQMFAFALLLREPESFALERRTKTKSTNNEVAEITNPGVNIEMKLLRSISNDQKKPQTMRPRTQSESDKYAVYQRHPSRLESDSNQSFLDSLSQSRILMYLSNTDLLSSSAADVNTETVEAISNNKSEKETTDSCKHKLSNILDLSLLKNFVFILLMAIAALAIGMFLGPIYIPALMIENGANEKDTALFLTALGVSDVASRLFVGVIADLRFIKRHHIMMTSLLLGGITSQFTDYYTTFELQIVFSLIFGMSLGPYAALLPVVLADFLGQQNLGKSMGFIFCVHGACIAAYHPLVGTIKDTTGSYVMAFRVFGALCLLAVVLLFFIPNISRLEKVRQKKTMC</sequence>
<accession>A0AAN8Q2W7</accession>
<keyword evidence="3" id="KW-0812">Transmembrane</keyword>
<proteinExistence type="predicted"/>
<feature type="transmembrane region" description="Helical" evidence="3">
    <location>
        <begin position="251"/>
        <end position="271"/>
    </location>
</feature>
<dbReference type="Gene3D" id="1.20.1250.20">
    <property type="entry name" value="MFS general substrate transporter like domains"/>
    <property type="match status" value="2"/>
</dbReference>
<dbReference type="InterPro" id="IPR020846">
    <property type="entry name" value="MFS_dom"/>
</dbReference>
<name>A0AAN8Q2W7_PATCE</name>
<dbReference type="InterPro" id="IPR050327">
    <property type="entry name" value="Proton-linked_MCT"/>
</dbReference>
<evidence type="ECO:0000256" key="3">
    <source>
        <dbReference type="SAM" id="Phobius"/>
    </source>
</evidence>
<dbReference type="PANTHER" id="PTHR11360:SF306">
    <property type="entry name" value="RE01051P"/>
    <property type="match status" value="1"/>
</dbReference>
<feature type="transmembrane region" description="Helical" evidence="3">
    <location>
        <begin position="342"/>
        <end position="360"/>
    </location>
</feature>
<evidence type="ECO:0000313" key="6">
    <source>
        <dbReference type="Proteomes" id="UP001347796"/>
    </source>
</evidence>
<protein>
    <recommendedName>
        <fullName evidence="4">Major facilitator superfamily (MFS) profile domain-containing protein</fullName>
    </recommendedName>
</protein>
<feature type="transmembrane region" description="Helical" evidence="3">
    <location>
        <begin position="56"/>
        <end position="74"/>
    </location>
</feature>
<evidence type="ECO:0000313" key="5">
    <source>
        <dbReference type="EMBL" id="KAK6195522.1"/>
    </source>
</evidence>
<feature type="transmembrane region" description="Helical" evidence="3">
    <location>
        <begin position="215"/>
        <end position="239"/>
    </location>
</feature>